<keyword evidence="7" id="KW-1185">Reference proteome</keyword>
<evidence type="ECO:0000313" key="6">
    <source>
        <dbReference type="EMBL" id="MFC3626647.1"/>
    </source>
</evidence>
<evidence type="ECO:0000259" key="4">
    <source>
        <dbReference type="PROSITE" id="PS50110"/>
    </source>
</evidence>
<evidence type="ECO:0000256" key="1">
    <source>
        <dbReference type="ARBA" id="ARBA00012528"/>
    </source>
</evidence>
<dbReference type="SMART" id="SM00448">
    <property type="entry name" value="REC"/>
    <property type="match status" value="1"/>
</dbReference>
<organism evidence="6 7">
    <name type="scientific">Vogesella amnigena</name>
    <dbReference type="NCBI Taxonomy" id="1507449"/>
    <lineage>
        <taxon>Bacteria</taxon>
        <taxon>Pseudomonadati</taxon>
        <taxon>Pseudomonadota</taxon>
        <taxon>Betaproteobacteria</taxon>
        <taxon>Neisseriales</taxon>
        <taxon>Chromobacteriaceae</taxon>
        <taxon>Vogesella</taxon>
    </lineage>
</organism>
<keyword evidence="6" id="KW-0808">Transferase</keyword>
<dbReference type="InterPro" id="IPR043128">
    <property type="entry name" value="Rev_trsase/Diguanyl_cyclase"/>
</dbReference>
<keyword evidence="6" id="KW-0548">Nucleotidyltransferase</keyword>
<dbReference type="PROSITE" id="PS50110">
    <property type="entry name" value="RESPONSE_REGULATORY"/>
    <property type="match status" value="1"/>
</dbReference>
<dbReference type="PANTHER" id="PTHR45138:SF9">
    <property type="entry name" value="DIGUANYLATE CYCLASE DGCM-RELATED"/>
    <property type="match status" value="1"/>
</dbReference>
<sequence length="524" mass="58234">MSTTAPQSLVSLAQEMDHTGQLLLQRWEPEQARRFGALVQCLQGLAEQSGAEPLQRANAELAAQLRGWGKRRRSPGEVMQLRQQLSLVTQLASLPRPAQANGCLQPARQNQQLFLLAADQPLPAGLEEQLACFGYALEVFDSLSTLQQALRQHVPGALIIHHDFAGGELPLPQLRPPCPLLFTSPRRDFAARLQAVRAGGQGFLGWPLSVRELLETLGRTPSADPRNPLRVLLVEDMSSLSGLYAAVLNQHGIHTEEVHRPSEALAAIERFRPDLILMDMHMPECSGQELARIIRQQQLMDGIPILFLTMEKAQGVQLDALSLGVDGYLTKPVSSEELVVTVSTRASRYRKLRSYIATDSLTGLLNHSHLFAQLEYEFARAQRERKPLSMVMLDLDHFKQVNDSYGHQAGDEVLLSLSRFLRERLRRSDLIGRYGGEEFAIAMPGVGSEQALRLMNELRESFARLEHVSPRGRFLQTFSAGLCDTQGVWDVVALVQRADSMLYRAKAAGRNQVVAWSVALDGEP</sequence>
<dbReference type="CDD" id="cd01949">
    <property type="entry name" value="GGDEF"/>
    <property type="match status" value="1"/>
</dbReference>
<dbReference type="PROSITE" id="PS50887">
    <property type="entry name" value="GGDEF"/>
    <property type="match status" value="1"/>
</dbReference>
<dbReference type="InterPro" id="IPR029787">
    <property type="entry name" value="Nucleotide_cyclase"/>
</dbReference>
<evidence type="ECO:0000313" key="7">
    <source>
        <dbReference type="Proteomes" id="UP001595636"/>
    </source>
</evidence>
<feature type="modified residue" description="4-aspartylphosphate" evidence="3">
    <location>
        <position position="279"/>
    </location>
</feature>
<dbReference type="PANTHER" id="PTHR45138">
    <property type="entry name" value="REGULATORY COMPONENTS OF SENSORY TRANSDUCTION SYSTEM"/>
    <property type="match status" value="1"/>
</dbReference>
<feature type="domain" description="GGDEF" evidence="5">
    <location>
        <begin position="386"/>
        <end position="518"/>
    </location>
</feature>
<dbReference type="SMART" id="SM00267">
    <property type="entry name" value="GGDEF"/>
    <property type="match status" value="1"/>
</dbReference>
<keyword evidence="3" id="KW-0597">Phosphoprotein</keyword>
<accession>A0ABV7TV89</accession>
<dbReference type="NCBIfam" id="TIGR00254">
    <property type="entry name" value="GGDEF"/>
    <property type="match status" value="1"/>
</dbReference>
<dbReference type="Pfam" id="PF00990">
    <property type="entry name" value="GGDEF"/>
    <property type="match status" value="1"/>
</dbReference>
<dbReference type="Gene3D" id="3.40.50.2300">
    <property type="match status" value="1"/>
</dbReference>
<dbReference type="GO" id="GO:0052621">
    <property type="term" value="F:diguanylate cyclase activity"/>
    <property type="evidence" value="ECO:0007669"/>
    <property type="project" value="UniProtKB-EC"/>
</dbReference>
<dbReference type="InterPro" id="IPR000160">
    <property type="entry name" value="GGDEF_dom"/>
</dbReference>
<dbReference type="SUPFAM" id="SSF55073">
    <property type="entry name" value="Nucleotide cyclase"/>
    <property type="match status" value="1"/>
</dbReference>
<protein>
    <recommendedName>
        <fullName evidence="1">diguanylate cyclase</fullName>
        <ecNumber evidence="1">2.7.7.65</ecNumber>
    </recommendedName>
</protein>
<comment type="caution">
    <text evidence="6">The sequence shown here is derived from an EMBL/GenBank/DDBJ whole genome shotgun (WGS) entry which is preliminary data.</text>
</comment>
<dbReference type="InterPro" id="IPR001789">
    <property type="entry name" value="Sig_transdc_resp-reg_receiver"/>
</dbReference>
<comment type="catalytic activity">
    <reaction evidence="2">
        <text>2 GTP = 3',3'-c-di-GMP + 2 diphosphate</text>
        <dbReference type="Rhea" id="RHEA:24898"/>
        <dbReference type="ChEBI" id="CHEBI:33019"/>
        <dbReference type="ChEBI" id="CHEBI:37565"/>
        <dbReference type="ChEBI" id="CHEBI:58805"/>
        <dbReference type="EC" id="2.7.7.65"/>
    </reaction>
</comment>
<dbReference type="Proteomes" id="UP001595636">
    <property type="component" value="Unassembled WGS sequence"/>
</dbReference>
<feature type="domain" description="Response regulatory" evidence="4">
    <location>
        <begin position="230"/>
        <end position="346"/>
    </location>
</feature>
<proteinExistence type="predicted"/>
<dbReference type="InterPro" id="IPR011006">
    <property type="entry name" value="CheY-like_superfamily"/>
</dbReference>
<dbReference type="EMBL" id="JBHRYH010000021">
    <property type="protein sequence ID" value="MFC3626647.1"/>
    <property type="molecule type" value="Genomic_DNA"/>
</dbReference>
<dbReference type="InterPro" id="IPR050469">
    <property type="entry name" value="Diguanylate_Cyclase"/>
</dbReference>
<gene>
    <name evidence="6" type="ORF">ACFOKJ_10995</name>
</gene>
<dbReference type="Gene3D" id="3.30.70.270">
    <property type="match status" value="1"/>
</dbReference>
<evidence type="ECO:0000256" key="2">
    <source>
        <dbReference type="ARBA" id="ARBA00034247"/>
    </source>
</evidence>
<dbReference type="CDD" id="cd00156">
    <property type="entry name" value="REC"/>
    <property type="match status" value="1"/>
</dbReference>
<dbReference type="EC" id="2.7.7.65" evidence="1"/>
<evidence type="ECO:0000256" key="3">
    <source>
        <dbReference type="PROSITE-ProRule" id="PRU00169"/>
    </source>
</evidence>
<dbReference type="SUPFAM" id="SSF52172">
    <property type="entry name" value="CheY-like"/>
    <property type="match status" value="2"/>
</dbReference>
<evidence type="ECO:0000259" key="5">
    <source>
        <dbReference type="PROSITE" id="PS50887"/>
    </source>
</evidence>
<reference evidence="7" key="1">
    <citation type="journal article" date="2019" name="Int. J. Syst. Evol. Microbiol.">
        <title>The Global Catalogue of Microorganisms (GCM) 10K type strain sequencing project: providing services to taxonomists for standard genome sequencing and annotation.</title>
        <authorList>
            <consortium name="The Broad Institute Genomics Platform"/>
            <consortium name="The Broad Institute Genome Sequencing Center for Infectious Disease"/>
            <person name="Wu L."/>
            <person name="Ma J."/>
        </authorList>
    </citation>
    <scope>NUCLEOTIDE SEQUENCE [LARGE SCALE GENOMIC DNA]</scope>
    <source>
        <strain evidence="7">KCTC 42195</strain>
    </source>
</reference>
<name>A0ABV7TV89_9NEIS</name>
<dbReference type="RefSeq" id="WP_390279492.1">
    <property type="nucleotide sequence ID" value="NZ_JBHRYH010000021.1"/>
</dbReference>
<dbReference type="Pfam" id="PF00072">
    <property type="entry name" value="Response_reg"/>
    <property type="match status" value="1"/>
</dbReference>